<keyword evidence="2" id="KW-1185">Reference proteome</keyword>
<evidence type="ECO:0000313" key="2">
    <source>
        <dbReference type="Proteomes" id="UP001333110"/>
    </source>
</evidence>
<name>A0AAN7NJX5_MYCAM</name>
<proteinExistence type="predicted"/>
<sequence length="71" mass="7818">MHQYMLWATQLESSFAEKNLGVLGVTKLNMSQQRALAAKANGIVGCIRRSVACSLRQLLLHLAEHGKLKSP</sequence>
<comment type="caution">
    <text evidence="1">The sequence shown here is derived from an EMBL/GenBank/DDBJ whole genome shotgun (WGS) entry which is preliminary data.</text>
</comment>
<protein>
    <submittedName>
        <fullName evidence="1">Uncharacterized protein</fullName>
    </submittedName>
</protein>
<evidence type="ECO:0000313" key="1">
    <source>
        <dbReference type="EMBL" id="KAK4827400.1"/>
    </source>
</evidence>
<gene>
    <name evidence="1" type="ORF">QYF61_017805</name>
</gene>
<organism evidence="1 2">
    <name type="scientific">Mycteria americana</name>
    <name type="common">Wood stork</name>
    <dbReference type="NCBI Taxonomy" id="33587"/>
    <lineage>
        <taxon>Eukaryota</taxon>
        <taxon>Metazoa</taxon>
        <taxon>Chordata</taxon>
        <taxon>Craniata</taxon>
        <taxon>Vertebrata</taxon>
        <taxon>Euteleostomi</taxon>
        <taxon>Archelosauria</taxon>
        <taxon>Archosauria</taxon>
        <taxon>Dinosauria</taxon>
        <taxon>Saurischia</taxon>
        <taxon>Theropoda</taxon>
        <taxon>Coelurosauria</taxon>
        <taxon>Aves</taxon>
        <taxon>Neognathae</taxon>
        <taxon>Neoaves</taxon>
        <taxon>Aequornithes</taxon>
        <taxon>Ciconiiformes</taxon>
        <taxon>Ciconiidae</taxon>
        <taxon>Mycteria</taxon>
    </lineage>
</organism>
<accession>A0AAN7NJX5</accession>
<dbReference type="Proteomes" id="UP001333110">
    <property type="component" value="Unassembled WGS sequence"/>
</dbReference>
<dbReference type="EMBL" id="JAUNZN010000002">
    <property type="protein sequence ID" value="KAK4827400.1"/>
    <property type="molecule type" value="Genomic_DNA"/>
</dbReference>
<dbReference type="AlphaFoldDB" id="A0AAN7NJX5"/>
<reference evidence="1 2" key="1">
    <citation type="journal article" date="2023" name="J. Hered.">
        <title>Chromosome-level genome of the wood stork (Mycteria americana) provides insight into avian chromosome evolution.</title>
        <authorList>
            <person name="Flamio R. Jr."/>
            <person name="Ramstad K.M."/>
        </authorList>
    </citation>
    <scope>NUCLEOTIDE SEQUENCE [LARGE SCALE GENOMIC DNA]</scope>
    <source>
        <strain evidence="1">JAX WOST 10</strain>
    </source>
</reference>